<comment type="caution">
    <text evidence="1">The sequence shown here is derived from an EMBL/GenBank/DDBJ whole genome shotgun (WGS) entry which is preliminary data.</text>
</comment>
<dbReference type="RefSeq" id="WP_144884649.1">
    <property type="nucleotide sequence ID" value="NZ_VLLE01000002.1"/>
</dbReference>
<evidence type="ECO:0000313" key="1">
    <source>
        <dbReference type="EMBL" id="TWI85608.1"/>
    </source>
</evidence>
<dbReference type="OrthoDB" id="9845007at2"/>
<keyword evidence="2" id="KW-1185">Reference proteome</keyword>
<organism evidence="1 2">
    <name type="scientific">Lacibacter cauensis</name>
    <dbReference type="NCBI Taxonomy" id="510947"/>
    <lineage>
        <taxon>Bacteria</taxon>
        <taxon>Pseudomonadati</taxon>
        <taxon>Bacteroidota</taxon>
        <taxon>Chitinophagia</taxon>
        <taxon>Chitinophagales</taxon>
        <taxon>Chitinophagaceae</taxon>
        <taxon>Lacibacter</taxon>
    </lineage>
</organism>
<dbReference type="EMBL" id="VLLE01000002">
    <property type="protein sequence ID" value="TWI85608.1"/>
    <property type="molecule type" value="Genomic_DNA"/>
</dbReference>
<protein>
    <submittedName>
        <fullName evidence="1">Uncharacterized protein</fullName>
    </submittedName>
</protein>
<evidence type="ECO:0000313" key="2">
    <source>
        <dbReference type="Proteomes" id="UP000316167"/>
    </source>
</evidence>
<reference evidence="1 2" key="1">
    <citation type="journal article" date="2015" name="Stand. Genomic Sci.">
        <title>Genomic Encyclopedia of Bacterial and Archaeal Type Strains, Phase III: the genomes of soil and plant-associated and newly described type strains.</title>
        <authorList>
            <person name="Whitman W.B."/>
            <person name="Woyke T."/>
            <person name="Klenk H.P."/>
            <person name="Zhou Y."/>
            <person name="Lilburn T.G."/>
            <person name="Beck B.J."/>
            <person name="De Vos P."/>
            <person name="Vandamme P."/>
            <person name="Eisen J.A."/>
            <person name="Garrity G."/>
            <person name="Hugenholtz P."/>
            <person name="Kyrpides N.C."/>
        </authorList>
    </citation>
    <scope>NUCLEOTIDE SEQUENCE [LARGE SCALE GENOMIC DNA]</scope>
    <source>
        <strain evidence="1 2">CGMCC 1.7271</strain>
    </source>
</reference>
<name>A0A562SX45_9BACT</name>
<proteinExistence type="predicted"/>
<accession>A0A562SX45</accession>
<dbReference type="Proteomes" id="UP000316167">
    <property type="component" value="Unassembled WGS sequence"/>
</dbReference>
<dbReference type="PROSITE" id="PS51257">
    <property type="entry name" value="PROKAR_LIPOPROTEIN"/>
    <property type="match status" value="1"/>
</dbReference>
<gene>
    <name evidence="1" type="ORF">IQ13_0771</name>
</gene>
<sequence>MKKAISIIHFSLFLFVVTGIVSCKKEAADTNASGNIPTNGWRIGSTSYTTLLALRNVGQPNSVGAFDAVPTANNLNTVVVLFNNTTGIAAGTFKVVTKPNQSDLLADEIMVSASTGYNQGTGQYNKQYVTVVGETVNATVTISGGKAKIVVPQINIISYPINASSTTSTFSGTIVEQ</sequence>
<dbReference type="AlphaFoldDB" id="A0A562SX45"/>